<dbReference type="GO" id="GO:0016301">
    <property type="term" value="F:kinase activity"/>
    <property type="evidence" value="ECO:0007669"/>
    <property type="project" value="UniProtKB-KW"/>
</dbReference>
<evidence type="ECO:0000256" key="3">
    <source>
        <dbReference type="ARBA" id="ARBA00022777"/>
    </source>
</evidence>
<dbReference type="RefSeq" id="WP_101290784.1">
    <property type="nucleotide sequence ID" value="NZ_FOUQ01000006.1"/>
</dbReference>
<evidence type="ECO:0000259" key="5">
    <source>
        <dbReference type="PROSITE" id="PS50146"/>
    </source>
</evidence>
<dbReference type="PANTHER" id="PTHR12358:SF106">
    <property type="entry name" value="LIPID KINASE YEGS"/>
    <property type="match status" value="1"/>
</dbReference>
<dbReference type="InterPro" id="IPR050187">
    <property type="entry name" value="Lipid_Phosphate_FormReg"/>
</dbReference>
<evidence type="ECO:0000256" key="4">
    <source>
        <dbReference type="ARBA" id="ARBA00022840"/>
    </source>
</evidence>
<dbReference type="Proteomes" id="UP000233491">
    <property type="component" value="Unassembled WGS sequence"/>
</dbReference>
<evidence type="ECO:0000313" key="7">
    <source>
        <dbReference type="Proteomes" id="UP000233491"/>
    </source>
</evidence>
<evidence type="ECO:0000256" key="2">
    <source>
        <dbReference type="ARBA" id="ARBA00022741"/>
    </source>
</evidence>
<sequence length="291" mass="31178">MPHDPAPILIVANPVAGHFSHRRLMRLADRLDRLGLGLDIRLTRHSGELTDIAADLPSSVRTLVVGGGDGSINEAITGIIRRDGDGPALSVLPFGTANVLAHELGLPFSPEKLAERIAADRRAPLHLGMVGERPFALMVSAGFDADIVHAVDAPFKRRWGKLAYGWRGLTLALTRKGRDVTVIADGETIACRIAVVTTARFYGGPLMITRHTHATEPGLRLVTLAEDSPATLLRAAVALALGRLDRLAAVQDRAVREVRFSGDGILMQIDGDRMETTGAIVRAGQIIEVIS</sequence>
<dbReference type="PANTHER" id="PTHR12358">
    <property type="entry name" value="SPHINGOSINE KINASE"/>
    <property type="match status" value="1"/>
</dbReference>
<evidence type="ECO:0000313" key="6">
    <source>
        <dbReference type="EMBL" id="PKR87657.1"/>
    </source>
</evidence>
<proteinExistence type="predicted"/>
<dbReference type="PROSITE" id="PS50146">
    <property type="entry name" value="DAGK"/>
    <property type="match status" value="1"/>
</dbReference>
<dbReference type="Pfam" id="PF00781">
    <property type="entry name" value="DAGK_cat"/>
    <property type="match status" value="1"/>
</dbReference>
<dbReference type="SMART" id="SM00046">
    <property type="entry name" value="DAGKc"/>
    <property type="match status" value="1"/>
</dbReference>
<keyword evidence="1" id="KW-0808">Transferase</keyword>
<gene>
    <name evidence="6" type="ORF">CXZ10_18180</name>
</gene>
<dbReference type="EMBL" id="PJNW01000016">
    <property type="protein sequence ID" value="PKR87657.1"/>
    <property type="molecule type" value="Genomic_DNA"/>
</dbReference>
<keyword evidence="4" id="KW-0067">ATP-binding</keyword>
<dbReference type="Gene3D" id="3.40.50.10330">
    <property type="entry name" value="Probable inorganic polyphosphate/atp-NAD kinase, domain 1"/>
    <property type="match status" value="1"/>
</dbReference>
<reference evidence="6 7" key="1">
    <citation type="submission" date="2017-12" db="EMBL/GenBank/DDBJ databases">
        <title>Anaerobic carbon monoxide metabolism by Pleomorphomonas carboxyditropha sp. nov., a new mesophilic hydrogenogenic carboxidotroph.</title>
        <authorList>
            <person name="Esquivel-Elizondo S."/>
            <person name="Krajmalnik-Brown R."/>
        </authorList>
    </citation>
    <scope>NUCLEOTIDE SEQUENCE [LARGE SCALE GENOMIC DNA]</scope>
    <source>
        <strain evidence="6 7">R5-392</strain>
    </source>
</reference>
<organism evidence="6 7">
    <name type="scientific">Pleomorphomonas diazotrophica</name>
    <dbReference type="NCBI Taxonomy" id="1166257"/>
    <lineage>
        <taxon>Bacteria</taxon>
        <taxon>Pseudomonadati</taxon>
        <taxon>Pseudomonadota</taxon>
        <taxon>Alphaproteobacteria</taxon>
        <taxon>Hyphomicrobiales</taxon>
        <taxon>Pleomorphomonadaceae</taxon>
        <taxon>Pleomorphomonas</taxon>
    </lineage>
</organism>
<dbReference type="InterPro" id="IPR001206">
    <property type="entry name" value="Diacylglycerol_kinase_cat_dom"/>
</dbReference>
<dbReference type="AlphaFoldDB" id="A0A1I4TSW4"/>
<dbReference type="GO" id="GO:0005524">
    <property type="term" value="F:ATP binding"/>
    <property type="evidence" value="ECO:0007669"/>
    <property type="project" value="UniProtKB-KW"/>
</dbReference>
<dbReference type="OrthoDB" id="142078at2"/>
<dbReference type="SUPFAM" id="SSF111331">
    <property type="entry name" value="NAD kinase/diacylglycerol kinase-like"/>
    <property type="match status" value="1"/>
</dbReference>
<keyword evidence="2" id="KW-0547">Nucleotide-binding</keyword>
<dbReference type="Pfam" id="PF19279">
    <property type="entry name" value="YegS_C"/>
    <property type="match status" value="1"/>
</dbReference>
<accession>A0A1I4TSW4</accession>
<name>A0A1I4TSW4_9HYPH</name>
<dbReference type="GO" id="GO:0005886">
    <property type="term" value="C:plasma membrane"/>
    <property type="evidence" value="ECO:0007669"/>
    <property type="project" value="TreeGrafter"/>
</dbReference>
<keyword evidence="7" id="KW-1185">Reference proteome</keyword>
<evidence type="ECO:0000256" key="1">
    <source>
        <dbReference type="ARBA" id="ARBA00022679"/>
    </source>
</evidence>
<keyword evidence="3 6" id="KW-0418">Kinase</keyword>
<feature type="domain" description="DAGKc" evidence="5">
    <location>
        <begin position="3"/>
        <end position="134"/>
    </location>
</feature>
<comment type="caution">
    <text evidence="6">The sequence shown here is derived from an EMBL/GenBank/DDBJ whole genome shotgun (WGS) entry which is preliminary data.</text>
</comment>
<dbReference type="InterPro" id="IPR045540">
    <property type="entry name" value="YegS/DAGK_C"/>
</dbReference>
<dbReference type="InterPro" id="IPR017438">
    <property type="entry name" value="ATP-NAD_kinase_N"/>
</dbReference>
<protein>
    <submittedName>
        <fullName evidence="6">Sphingosine kinase</fullName>
    </submittedName>
</protein>
<dbReference type="InterPro" id="IPR016064">
    <property type="entry name" value="NAD/diacylglycerol_kinase_sf"/>
</dbReference>
<dbReference type="Gene3D" id="2.60.200.40">
    <property type="match status" value="1"/>
</dbReference>